<feature type="coiled-coil region" evidence="1">
    <location>
        <begin position="25"/>
        <end position="52"/>
    </location>
</feature>
<evidence type="ECO:0000256" key="1">
    <source>
        <dbReference type="SAM" id="Coils"/>
    </source>
</evidence>
<dbReference type="RefSeq" id="WP_009532118.1">
    <property type="nucleotide sequence ID" value="NZ_CAUOLT010000023.1"/>
</dbReference>
<gene>
    <name evidence="2" type="ORF">HMPREF9623_00283</name>
</gene>
<reference evidence="2 3" key="1">
    <citation type="submission" date="2011-10" db="EMBL/GenBank/DDBJ databases">
        <title>The Genome Sequence of Lachnospiraceae bacterium ACC2.</title>
        <authorList>
            <consortium name="The Broad Institute Genome Sequencing Platform"/>
            <person name="Earl A."/>
            <person name="Ward D."/>
            <person name="Feldgarden M."/>
            <person name="Gevers D."/>
            <person name="Sizova M."/>
            <person name="Hazen A."/>
            <person name="Epstein S."/>
            <person name="Young S.K."/>
            <person name="Zeng Q."/>
            <person name="Gargeya S."/>
            <person name="Fitzgerald M."/>
            <person name="Haas B."/>
            <person name="Abouelleil A."/>
            <person name="Alvarado L."/>
            <person name="Arachchi H.M."/>
            <person name="Berlin A."/>
            <person name="Brown A."/>
            <person name="Chapman S.B."/>
            <person name="Chen Z."/>
            <person name="Dunbar C."/>
            <person name="Freedman E."/>
            <person name="Gearin G."/>
            <person name="Goldberg J."/>
            <person name="Griggs A."/>
            <person name="Gujja S."/>
            <person name="Heiman D."/>
            <person name="Howarth C."/>
            <person name="Larson L."/>
            <person name="Lui A."/>
            <person name="MacDonald P.J.P."/>
            <person name="Montmayeur A."/>
            <person name="Murphy C."/>
            <person name="Neiman D."/>
            <person name="Pearson M."/>
            <person name="Priest M."/>
            <person name="Roberts A."/>
            <person name="Saif S."/>
            <person name="Shea T."/>
            <person name="Shenoy N."/>
            <person name="Sisk P."/>
            <person name="Stolte C."/>
            <person name="Sykes S."/>
            <person name="Wortman J."/>
            <person name="Nusbaum C."/>
            <person name="Birren B."/>
        </authorList>
    </citation>
    <scope>NUCLEOTIDE SEQUENCE [LARGE SCALE GENOMIC DNA]</scope>
    <source>
        <strain evidence="2 3">ACC2</strain>
    </source>
</reference>
<keyword evidence="1" id="KW-0175">Coiled coil</keyword>
<sequence length="189" mass="21009">MSRIEQVISEIEDYIEECRPSAFSASKIIVQKEELEEKLSELRMAIPEELDQSKKILSNQNAIMLDAQARYNTMVNEASKKTEQLVNQSEIVQKATATANEILQSARAQAQSIVDAAQAEANGIRLSSIQYTDELLLNVQNIIGNASREADARNQALQLAFRQSFDQIAANRQQLAASNEAAQAVEQQQ</sequence>
<comment type="caution">
    <text evidence="2">The sequence shown here is derived from an EMBL/GenBank/DDBJ whole genome shotgun (WGS) entry which is preliminary data.</text>
</comment>
<evidence type="ECO:0000313" key="2">
    <source>
        <dbReference type="EMBL" id="EHO18099.1"/>
    </source>
</evidence>
<dbReference type="GeneID" id="86940079"/>
<dbReference type="AlphaFoldDB" id="A0A930DD41"/>
<protein>
    <recommendedName>
        <fullName evidence="4">ATPase</fullName>
    </recommendedName>
</protein>
<evidence type="ECO:0000313" key="3">
    <source>
        <dbReference type="Proteomes" id="UP000018466"/>
    </source>
</evidence>
<dbReference type="OrthoDB" id="1770989at2"/>
<accession>A0A930DD41</accession>
<proteinExistence type="predicted"/>
<keyword evidence="3" id="KW-1185">Reference proteome</keyword>
<organism evidence="2 3">
    <name type="scientific">Stomatobaculum longum</name>
    <dbReference type="NCBI Taxonomy" id="796942"/>
    <lineage>
        <taxon>Bacteria</taxon>
        <taxon>Bacillati</taxon>
        <taxon>Bacillota</taxon>
        <taxon>Clostridia</taxon>
        <taxon>Lachnospirales</taxon>
        <taxon>Lachnospiraceae</taxon>
        <taxon>Stomatobaculum</taxon>
    </lineage>
</organism>
<name>A0A930DD41_9FIRM</name>
<evidence type="ECO:0008006" key="4">
    <source>
        <dbReference type="Google" id="ProtNLM"/>
    </source>
</evidence>
<dbReference type="EMBL" id="AGEL01000003">
    <property type="protein sequence ID" value="EHO18099.1"/>
    <property type="molecule type" value="Genomic_DNA"/>
</dbReference>
<dbReference type="Proteomes" id="UP000018466">
    <property type="component" value="Unassembled WGS sequence"/>
</dbReference>
<dbReference type="Gene3D" id="1.20.5.2950">
    <property type="match status" value="1"/>
</dbReference>